<dbReference type="AlphaFoldDB" id="A0A9Q8WLF2"/>
<sequence length="689" mass="77687">MAPKGCHMIMKVLGTYLELVKRAYTCMTPLFDPFSFDYHYDKERISLSVDPPSHPGSGFTTNSYTDMRILLALLVCADLRTLTLSDEDYPTALTTLVQALAIVRSMEPWASQQAREIMGIVRKGTCKAQQEARRHNVQDGGVCVSALGLDLSAAFGDILAIPSKVHTCHEIWMWLMLPTLRLWHSIDAHYTDNGSRRLGGVSRDMDVVNAAHIEWARFFLDDMIMVADIRKVKQSNEYVAPPWVPAKSLPLRRRKKRAIGVAPILSTRRGAPLLPQPSSPNPRRPSSWKHAILGAVDNQLREARHGVKPYIQGPLLCYRAMLYHEQMQGLRLVPTVNSRPHVSSVQLDGKFHSGTDSKVFGNPPTPIPDTEDGGNCLPDRATGSSPQYPIGWTSRRQLLLNYVFDNVAAIMFHPNYLGPQDCLVRTSTSMEAWQGPPQDACSTHSEGTLDFRSYISSTNDSRGWAYALPLPSIDSPQWDPSQREMLAPLHLHNRRLEEYGHDFSRPRVLSMPEYETHIHHDGYGQPERRPQIITGLGRHRSDPRLSSEAIFDQPTSRYYKPSSDVNVDNVSQMSDLSPRPLMEYESNTGRGAVNLYPRPSPTRHRHRSHSVAEAPRSPPRDRKYLFVNRTVKDGKLISRGTSCQGYDRGDLEFERPLGKDAWNGTVIFGFDGRIRSRSTEDSDIFIAFL</sequence>
<evidence type="ECO:0000313" key="2">
    <source>
        <dbReference type="EMBL" id="UQC87606.1"/>
    </source>
</evidence>
<feature type="region of interest" description="Disordered" evidence="1">
    <location>
        <begin position="584"/>
        <end position="619"/>
    </location>
</feature>
<gene>
    <name evidence="2" type="ORF">CLUP02_13124</name>
</gene>
<dbReference type="GeneID" id="73347078"/>
<proteinExistence type="predicted"/>
<feature type="region of interest" description="Disordered" evidence="1">
    <location>
        <begin position="353"/>
        <end position="374"/>
    </location>
</feature>
<keyword evidence="3" id="KW-1185">Reference proteome</keyword>
<dbReference type="Proteomes" id="UP000830671">
    <property type="component" value="Chromosome 7"/>
</dbReference>
<dbReference type="KEGG" id="clup:CLUP02_13124"/>
<name>A0A9Q8WLF2_9PEZI</name>
<evidence type="ECO:0000313" key="3">
    <source>
        <dbReference type="Proteomes" id="UP000830671"/>
    </source>
</evidence>
<dbReference type="RefSeq" id="XP_049149214.1">
    <property type="nucleotide sequence ID" value="XM_049292068.1"/>
</dbReference>
<dbReference type="EMBL" id="CP019479">
    <property type="protein sequence ID" value="UQC87606.1"/>
    <property type="molecule type" value="Genomic_DNA"/>
</dbReference>
<reference evidence="2" key="1">
    <citation type="journal article" date="2021" name="Mol. Plant Microbe Interact.">
        <title>Complete Genome Sequence of the Plant-Pathogenic Fungus Colletotrichum lupini.</title>
        <authorList>
            <person name="Baroncelli R."/>
            <person name="Pensec F."/>
            <person name="Da Lio D."/>
            <person name="Boufleur T."/>
            <person name="Vicente I."/>
            <person name="Sarrocco S."/>
            <person name="Picot A."/>
            <person name="Baraldi E."/>
            <person name="Sukno S."/>
            <person name="Thon M."/>
            <person name="Le Floch G."/>
        </authorList>
    </citation>
    <scope>NUCLEOTIDE SEQUENCE</scope>
    <source>
        <strain evidence="2">IMI 504893</strain>
    </source>
</reference>
<evidence type="ECO:0000256" key="1">
    <source>
        <dbReference type="SAM" id="MobiDB-lite"/>
    </source>
</evidence>
<protein>
    <submittedName>
        <fullName evidence="2">Uncharacterized protein</fullName>
    </submittedName>
</protein>
<organism evidence="2 3">
    <name type="scientific">Colletotrichum lupini</name>
    <dbReference type="NCBI Taxonomy" id="145971"/>
    <lineage>
        <taxon>Eukaryota</taxon>
        <taxon>Fungi</taxon>
        <taxon>Dikarya</taxon>
        <taxon>Ascomycota</taxon>
        <taxon>Pezizomycotina</taxon>
        <taxon>Sordariomycetes</taxon>
        <taxon>Hypocreomycetidae</taxon>
        <taxon>Glomerellales</taxon>
        <taxon>Glomerellaceae</taxon>
        <taxon>Colletotrichum</taxon>
        <taxon>Colletotrichum acutatum species complex</taxon>
    </lineage>
</organism>
<accession>A0A9Q8WLF2</accession>